<dbReference type="GO" id="GO:0003824">
    <property type="term" value="F:catalytic activity"/>
    <property type="evidence" value="ECO:0007669"/>
    <property type="project" value="InterPro"/>
</dbReference>
<dbReference type="InterPro" id="IPR001242">
    <property type="entry name" value="Condensation_dom"/>
</dbReference>
<evidence type="ECO:0000313" key="2">
    <source>
        <dbReference type="EMBL" id="KXK61587.1"/>
    </source>
</evidence>
<dbReference type="Gene3D" id="3.30.559.10">
    <property type="entry name" value="Chloramphenicol acetyltransferase-like domain"/>
    <property type="match status" value="1"/>
</dbReference>
<dbReference type="Proteomes" id="UP000070620">
    <property type="component" value="Unassembled WGS sequence"/>
</dbReference>
<feature type="domain" description="Condensation" evidence="1">
    <location>
        <begin position="52"/>
        <end position="293"/>
    </location>
</feature>
<dbReference type="GO" id="GO:0008610">
    <property type="term" value="P:lipid biosynthetic process"/>
    <property type="evidence" value="ECO:0007669"/>
    <property type="project" value="UniProtKB-ARBA"/>
</dbReference>
<dbReference type="EMBL" id="LRQV01000037">
    <property type="protein sequence ID" value="KXK61587.1"/>
    <property type="molecule type" value="Genomic_DNA"/>
</dbReference>
<evidence type="ECO:0000259" key="1">
    <source>
        <dbReference type="Pfam" id="PF00668"/>
    </source>
</evidence>
<accession>A0A136PT88</accession>
<comment type="caution">
    <text evidence="2">The sequence shown here is derived from an EMBL/GenBank/DDBJ whole genome shotgun (WGS) entry which is preliminary data.</text>
</comment>
<protein>
    <recommendedName>
        <fullName evidence="1">Condensation domain-containing protein</fullName>
    </recommendedName>
</protein>
<dbReference type="Pfam" id="PF00668">
    <property type="entry name" value="Condensation"/>
    <property type="match status" value="1"/>
</dbReference>
<gene>
    <name evidence="2" type="ORF">AWW66_12645</name>
</gene>
<dbReference type="AlphaFoldDB" id="A0A136PT88"/>
<dbReference type="InterPro" id="IPR023213">
    <property type="entry name" value="CAT-like_dom_sf"/>
</dbReference>
<organism evidence="2 3">
    <name type="scientific">Micromonospora rosaria</name>
    <dbReference type="NCBI Taxonomy" id="47874"/>
    <lineage>
        <taxon>Bacteria</taxon>
        <taxon>Bacillati</taxon>
        <taxon>Actinomycetota</taxon>
        <taxon>Actinomycetes</taxon>
        <taxon>Micromonosporales</taxon>
        <taxon>Micromonosporaceae</taxon>
        <taxon>Micromonospora</taxon>
    </lineage>
</organism>
<evidence type="ECO:0000313" key="3">
    <source>
        <dbReference type="Proteomes" id="UP000070620"/>
    </source>
</evidence>
<dbReference type="Gene3D" id="3.30.559.30">
    <property type="entry name" value="Nonribosomal peptide synthetase, condensation domain"/>
    <property type="match status" value="1"/>
</dbReference>
<keyword evidence="3" id="KW-1185">Reference proteome</keyword>
<proteinExistence type="predicted"/>
<name>A0A136PT88_9ACTN</name>
<dbReference type="SUPFAM" id="SSF52777">
    <property type="entry name" value="CoA-dependent acyltransferases"/>
    <property type="match status" value="2"/>
</dbReference>
<sequence>MEFHGGRTRTAPLTWGQEVIWDLLRDWPDARSFAVLTRWMPIPLLLSVGEVLEVLGELLRRHESLRTRYHPTSSGDATQQVLGSGVLPVELVDRPAQDPTDWTSIVTDCLVGAVEAGFDHERDLPIRVTVILEEGIPILLTLAVSHLSADFIGADLIVADFTAMLQARVAGHPLPPARPGLQPAELAAWEHRPEGQLQDVEAARYLRRQLDRTHPGMLPARAAPATPRFHRGVLESEAVAMAVGPAARRYRATPSTLLLAVTSALMRGICPGPAYPVDILQSNRMTPELAGMVCSLSQGILTVVDLTADTVADLVRHCTAVLAEARGHGRHRQRSTLELLSTAGARRGCQFNDIWSHLPGRPRPPATLRELEGVTATSTFSWVEQVPEKNKDLFMGIRGTADRVHLSLFADTALLPPGDIRAFLDTFERTVVTLAYQDLPLDQVTHWFAETATRFAEDR</sequence>
<reference evidence="2 3" key="1">
    <citation type="submission" date="2016-01" db="EMBL/GenBank/DDBJ databases">
        <title>Whole genome sequence and analysis of Micromonospora rosaria DSM 803, which can produce antibacterial substance rosamicin.</title>
        <authorList>
            <person name="Yang H."/>
            <person name="He X."/>
            <person name="Zhu D."/>
        </authorList>
    </citation>
    <scope>NUCLEOTIDE SEQUENCE [LARGE SCALE GENOMIC DNA]</scope>
    <source>
        <strain evidence="2 3">DSM 803</strain>
    </source>
</reference>